<dbReference type="PANTHER" id="PTHR43194">
    <property type="entry name" value="HYDROLASE ALPHA/BETA FOLD FAMILY"/>
    <property type="match status" value="1"/>
</dbReference>
<evidence type="ECO:0000313" key="2">
    <source>
        <dbReference type="EMBL" id="AIO34513.1"/>
    </source>
</evidence>
<dbReference type="KEGG" id="bcen:DM39_5668"/>
<protein>
    <submittedName>
        <fullName evidence="2">Alpha/beta hydrolase fold family protein</fullName>
    </submittedName>
</protein>
<dbReference type="InterPro" id="IPR000073">
    <property type="entry name" value="AB_hydrolase_1"/>
</dbReference>
<dbReference type="EMBL" id="CP007784">
    <property type="protein sequence ID" value="AIO34513.1"/>
    <property type="molecule type" value="Genomic_DNA"/>
</dbReference>
<gene>
    <name evidence="2" type="ORF">DM39_5668</name>
</gene>
<dbReference type="Pfam" id="PF12697">
    <property type="entry name" value="Abhydrolase_6"/>
    <property type="match status" value="1"/>
</dbReference>
<keyword evidence="3" id="KW-1185">Reference proteome</keyword>
<accession>A0AAN0RVH1</accession>
<dbReference type="AlphaFoldDB" id="A0AAN0RVH1"/>
<dbReference type="InterPro" id="IPR029058">
    <property type="entry name" value="AB_hydrolase_fold"/>
</dbReference>
<dbReference type="InterPro" id="IPR050228">
    <property type="entry name" value="Carboxylesterase_BioH"/>
</dbReference>
<dbReference type="PRINTS" id="PR00111">
    <property type="entry name" value="ABHYDROLASE"/>
</dbReference>
<dbReference type="Proteomes" id="UP000029413">
    <property type="component" value="Chromosome 2"/>
</dbReference>
<evidence type="ECO:0000259" key="1">
    <source>
        <dbReference type="Pfam" id="PF12697"/>
    </source>
</evidence>
<reference evidence="2 3" key="1">
    <citation type="submission" date="2014-05" db="EMBL/GenBank/DDBJ databases">
        <authorList>
            <person name="Bishop-Lilly K.A."/>
            <person name="Broomall S.M."/>
            <person name="Chain P.S."/>
            <person name="Chertkov O."/>
            <person name="Coyne S.R."/>
            <person name="Daligault H.E."/>
            <person name="Davenport K.W."/>
            <person name="Erkkila T."/>
            <person name="Frey K.G."/>
            <person name="Gibbons H.S."/>
            <person name="Gu W."/>
            <person name="Jaissle J."/>
            <person name="Johnson S.L."/>
            <person name="Koroleva G.I."/>
            <person name="Ladner J.T."/>
            <person name="Lo C.-C."/>
            <person name="Minogue T.D."/>
            <person name="Munk C."/>
            <person name="Palacios G.F."/>
            <person name="Redden C.L."/>
            <person name="Rosenzweig C.N."/>
            <person name="Scholz M.B."/>
            <person name="Teshima H."/>
            <person name="Xu Y."/>
        </authorList>
    </citation>
    <scope>NUCLEOTIDE SEQUENCE [LARGE SCALE GENOMIC DNA]</scope>
    <source>
        <strain evidence="2 3">DDS 22E-1</strain>
    </source>
</reference>
<dbReference type="Gene3D" id="3.40.50.1820">
    <property type="entry name" value="alpha/beta hydrolase"/>
    <property type="match status" value="1"/>
</dbReference>
<keyword evidence="2" id="KW-0378">Hydrolase</keyword>
<dbReference type="PANTHER" id="PTHR43194:SF2">
    <property type="entry name" value="PEROXISOMAL MEMBRANE PROTEIN LPX1"/>
    <property type="match status" value="1"/>
</dbReference>
<organism evidence="2 3">
    <name type="scientific">Burkholderia cenocepacia</name>
    <dbReference type="NCBI Taxonomy" id="95486"/>
    <lineage>
        <taxon>Bacteria</taxon>
        <taxon>Pseudomonadati</taxon>
        <taxon>Pseudomonadota</taxon>
        <taxon>Betaproteobacteria</taxon>
        <taxon>Burkholderiales</taxon>
        <taxon>Burkholderiaceae</taxon>
        <taxon>Burkholderia</taxon>
        <taxon>Burkholderia cepacia complex</taxon>
    </lineage>
</organism>
<dbReference type="SUPFAM" id="SSF53474">
    <property type="entry name" value="alpha/beta-Hydrolases"/>
    <property type="match status" value="1"/>
</dbReference>
<sequence length="230" mass="24782">MDPVVMIPGMGSDAAVWQPTIDLLSRDVECHVGDTLSDDNLPAMAARVLEHAPPKFALAGVSMGGMVALEIVRAAPDRVTRLFLCDTNARPDTAEQTANRQRTNAAMLATDDLAALAGPFIDYMVHPKADSRVRDSLMQMTMRVGAAAYVRQNNAVMARRDLLPILATVAVPTMVVVGAEDLMTPPAFSQAISDAVYGATMHVIPECGHLPPIEKPSAVAQLIREWLQRE</sequence>
<dbReference type="GO" id="GO:0016787">
    <property type="term" value="F:hydrolase activity"/>
    <property type="evidence" value="ECO:0007669"/>
    <property type="project" value="UniProtKB-KW"/>
</dbReference>
<feature type="domain" description="AB hydrolase-1" evidence="1">
    <location>
        <begin position="4"/>
        <end position="221"/>
    </location>
</feature>
<evidence type="ECO:0000313" key="3">
    <source>
        <dbReference type="Proteomes" id="UP000029413"/>
    </source>
</evidence>
<proteinExistence type="predicted"/>
<name>A0AAN0RVH1_9BURK</name>